<dbReference type="InterPro" id="IPR036390">
    <property type="entry name" value="WH_DNA-bd_sf"/>
</dbReference>
<accession>A0A840MIE6</accession>
<keyword evidence="3" id="KW-0804">Transcription</keyword>
<dbReference type="CDD" id="cd07377">
    <property type="entry name" value="WHTH_GntR"/>
    <property type="match status" value="1"/>
</dbReference>
<dbReference type="PRINTS" id="PR00035">
    <property type="entry name" value="HTHGNTR"/>
</dbReference>
<dbReference type="PROSITE" id="PS50949">
    <property type="entry name" value="HTH_GNTR"/>
    <property type="match status" value="1"/>
</dbReference>
<dbReference type="InterPro" id="IPR036388">
    <property type="entry name" value="WH-like_DNA-bd_sf"/>
</dbReference>
<dbReference type="SMART" id="SM00345">
    <property type="entry name" value="HTH_GNTR"/>
    <property type="match status" value="1"/>
</dbReference>
<keyword evidence="6" id="KW-1185">Reference proteome</keyword>
<feature type="domain" description="HTH gntR-type" evidence="4">
    <location>
        <begin position="10"/>
        <end position="77"/>
    </location>
</feature>
<reference evidence="5 6" key="1">
    <citation type="submission" date="2020-08" db="EMBL/GenBank/DDBJ databases">
        <title>Genomic Encyclopedia of Type Strains, Phase IV (KMG-IV): sequencing the most valuable type-strain genomes for metagenomic binning, comparative biology and taxonomic classification.</title>
        <authorList>
            <person name="Goeker M."/>
        </authorList>
    </citation>
    <scope>NUCLEOTIDE SEQUENCE [LARGE SCALE GENOMIC DNA]</scope>
    <source>
        <strain evidence="5 6">DSM 27165</strain>
    </source>
</reference>
<evidence type="ECO:0000256" key="2">
    <source>
        <dbReference type="ARBA" id="ARBA00023125"/>
    </source>
</evidence>
<dbReference type="PANTHER" id="PTHR43537:SF41">
    <property type="entry name" value="TRANSCRIPTIONAL REGULATORY PROTEIN"/>
    <property type="match status" value="1"/>
</dbReference>
<gene>
    <name evidence="5" type="ORF">HNQ59_002282</name>
</gene>
<dbReference type="InterPro" id="IPR008920">
    <property type="entry name" value="TF_FadR/GntR_C"/>
</dbReference>
<dbReference type="EMBL" id="JACHHY010000013">
    <property type="protein sequence ID" value="MBB5018984.1"/>
    <property type="molecule type" value="Genomic_DNA"/>
</dbReference>
<dbReference type="Pfam" id="PF00392">
    <property type="entry name" value="GntR"/>
    <property type="match status" value="1"/>
</dbReference>
<dbReference type="RefSeq" id="WP_184039069.1">
    <property type="nucleotide sequence ID" value="NZ_JACHHY010000013.1"/>
</dbReference>
<evidence type="ECO:0000256" key="1">
    <source>
        <dbReference type="ARBA" id="ARBA00023015"/>
    </source>
</evidence>
<dbReference type="InterPro" id="IPR000524">
    <property type="entry name" value="Tscrpt_reg_HTH_GntR"/>
</dbReference>
<dbReference type="SMART" id="SM00895">
    <property type="entry name" value="FCD"/>
    <property type="match status" value="1"/>
</dbReference>
<protein>
    <submittedName>
        <fullName evidence="5">DNA-binding GntR family transcriptional regulator</fullName>
    </submittedName>
</protein>
<dbReference type="Gene3D" id="1.10.10.10">
    <property type="entry name" value="Winged helix-like DNA-binding domain superfamily/Winged helix DNA-binding domain"/>
    <property type="match status" value="1"/>
</dbReference>
<dbReference type="Proteomes" id="UP000575898">
    <property type="component" value="Unassembled WGS sequence"/>
</dbReference>
<sequence>MSSLNRVQQSTLTATATEALRSRILSGHYPEGMQLRQEAISRDLGMSRVPVREALRQLEAEGLVNIVEHKGAVVTTLVLEEVVELLRIRVLLECDLLMDAVPRQTQQDLDVAEAVLQAFDQSMAARDVLHWGTLNAQFHLALYRPAQRPHTLALIEQLHNRTERYTRMQLMLTDASGKAQMEHMTLLNMCRHKDAIGAAAFLRQHILGAEASLEAYFRKQQAS</sequence>
<evidence type="ECO:0000313" key="6">
    <source>
        <dbReference type="Proteomes" id="UP000575898"/>
    </source>
</evidence>
<dbReference type="PANTHER" id="PTHR43537">
    <property type="entry name" value="TRANSCRIPTIONAL REGULATOR, GNTR FAMILY"/>
    <property type="match status" value="1"/>
</dbReference>
<dbReference type="Pfam" id="PF07729">
    <property type="entry name" value="FCD"/>
    <property type="match status" value="1"/>
</dbReference>
<dbReference type="SUPFAM" id="SSF46785">
    <property type="entry name" value="Winged helix' DNA-binding domain"/>
    <property type="match status" value="1"/>
</dbReference>
<keyword evidence="1" id="KW-0805">Transcription regulation</keyword>
<comment type="caution">
    <text evidence="5">The sequence shown here is derived from an EMBL/GenBank/DDBJ whole genome shotgun (WGS) entry which is preliminary data.</text>
</comment>
<dbReference type="GO" id="GO:0003700">
    <property type="term" value="F:DNA-binding transcription factor activity"/>
    <property type="evidence" value="ECO:0007669"/>
    <property type="project" value="InterPro"/>
</dbReference>
<dbReference type="GO" id="GO:0003677">
    <property type="term" value="F:DNA binding"/>
    <property type="evidence" value="ECO:0007669"/>
    <property type="project" value="UniProtKB-KW"/>
</dbReference>
<organism evidence="5 6">
    <name type="scientific">Chitinivorax tropicus</name>
    <dbReference type="NCBI Taxonomy" id="714531"/>
    <lineage>
        <taxon>Bacteria</taxon>
        <taxon>Pseudomonadati</taxon>
        <taxon>Pseudomonadota</taxon>
        <taxon>Betaproteobacteria</taxon>
        <taxon>Chitinivorax</taxon>
    </lineage>
</organism>
<keyword evidence="2 5" id="KW-0238">DNA-binding</keyword>
<name>A0A840MIE6_9PROT</name>
<evidence type="ECO:0000259" key="4">
    <source>
        <dbReference type="PROSITE" id="PS50949"/>
    </source>
</evidence>
<dbReference type="SUPFAM" id="SSF48008">
    <property type="entry name" value="GntR ligand-binding domain-like"/>
    <property type="match status" value="1"/>
</dbReference>
<dbReference type="AlphaFoldDB" id="A0A840MIE6"/>
<dbReference type="Gene3D" id="1.20.120.530">
    <property type="entry name" value="GntR ligand-binding domain-like"/>
    <property type="match status" value="1"/>
</dbReference>
<dbReference type="InterPro" id="IPR011711">
    <property type="entry name" value="GntR_C"/>
</dbReference>
<proteinExistence type="predicted"/>
<evidence type="ECO:0000256" key="3">
    <source>
        <dbReference type="ARBA" id="ARBA00023163"/>
    </source>
</evidence>
<evidence type="ECO:0000313" key="5">
    <source>
        <dbReference type="EMBL" id="MBB5018984.1"/>
    </source>
</evidence>